<dbReference type="EMBL" id="JBEZVE010000011">
    <property type="protein sequence ID" value="MEU3783177.1"/>
    <property type="molecule type" value="Genomic_DNA"/>
</dbReference>
<evidence type="ECO:0008006" key="4">
    <source>
        <dbReference type="Google" id="ProtNLM"/>
    </source>
</evidence>
<feature type="chain" id="PRO_5046986836" description="MYXO-CTERM domain-containing protein" evidence="1">
    <location>
        <begin position="27"/>
        <end position="181"/>
    </location>
</feature>
<protein>
    <recommendedName>
        <fullName evidence="4">MYXO-CTERM domain-containing protein</fullName>
    </recommendedName>
</protein>
<dbReference type="Proteomes" id="UP001550739">
    <property type="component" value="Unassembled WGS sequence"/>
</dbReference>
<proteinExistence type="predicted"/>
<dbReference type="RefSeq" id="WP_334582842.1">
    <property type="nucleotide sequence ID" value="NZ_JBEZVE010000011.1"/>
</dbReference>
<name>A0ABV2ZKU8_9ACTN</name>
<evidence type="ECO:0000313" key="3">
    <source>
        <dbReference type="Proteomes" id="UP001550739"/>
    </source>
</evidence>
<organism evidence="2 3">
    <name type="scientific">Streptomyces sp. 900129855</name>
    <dbReference type="NCBI Taxonomy" id="3155129"/>
    <lineage>
        <taxon>Bacteria</taxon>
        <taxon>Bacillati</taxon>
        <taxon>Actinomycetota</taxon>
        <taxon>Actinomycetes</taxon>
        <taxon>Kitasatosporales</taxon>
        <taxon>Streptomycetaceae</taxon>
        <taxon>Streptomyces</taxon>
    </lineage>
</organism>
<keyword evidence="3" id="KW-1185">Reference proteome</keyword>
<reference evidence="2 3" key="1">
    <citation type="submission" date="2024-06" db="EMBL/GenBank/DDBJ databases">
        <title>The Natural Products Discovery Center: Release of the First 8490 Sequenced Strains for Exploring Actinobacteria Biosynthetic Diversity.</title>
        <authorList>
            <person name="Kalkreuter E."/>
            <person name="Kautsar S.A."/>
            <person name="Yang D."/>
            <person name="Bader C.D."/>
            <person name="Teijaro C.N."/>
            <person name="Fluegel L."/>
            <person name="Davis C.M."/>
            <person name="Simpson J.R."/>
            <person name="Lauterbach L."/>
            <person name="Steele A.D."/>
            <person name="Gui C."/>
            <person name="Meng S."/>
            <person name="Li G."/>
            <person name="Viehrig K."/>
            <person name="Ye F."/>
            <person name="Su P."/>
            <person name="Kiefer A.F."/>
            <person name="Nichols A."/>
            <person name="Cepeda A.J."/>
            <person name="Yan W."/>
            <person name="Fan B."/>
            <person name="Jiang Y."/>
            <person name="Adhikari A."/>
            <person name="Zheng C.-J."/>
            <person name="Schuster L."/>
            <person name="Cowan T.M."/>
            <person name="Smanski M.J."/>
            <person name="Chevrette M.G."/>
            <person name="De Carvalho L.P.S."/>
            <person name="Shen B."/>
        </authorList>
    </citation>
    <scope>NUCLEOTIDE SEQUENCE [LARGE SCALE GENOMIC DNA]</scope>
    <source>
        <strain evidence="2 3">NPDC033843</strain>
    </source>
</reference>
<gene>
    <name evidence="2" type="ORF">AB0E89_21955</name>
</gene>
<keyword evidence="1" id="KW-0732">Signal</keyword>
<evidence type="ECO:0000313" key="2">
    <source>
        <dbReference type="EMBL" id="MEU3783177.1"/>
    </source>
</evidence>
<comment type="caution">
    <text evidence="2">The sequence shown here is derived from an EMBL/GenBank/DDBJ whole genome shotgun (WGS) entry which is preliminary data.</text>
</comment>
<feature type="signal peptide" evidence="1">
    <location>
        <begin position="1"/>
        <end position="26"/>
    </location>
</feature>
<accession>A0ABV2ZKU8</accession>
<evidence type="ECO:0000256" key="1">
    <source>
        <dbReference type="SAM" id="SignalP"/>
    </source>
</evidence>
<sequence length="181" mass="18086">MHAIRVASAALLGLTALTLSAPAALASDGGDDNHYVMSNGYDVLPSVVAAGGQVTLRVDRVASGCGRSVTVSSPVFDTVVIPRGSSSAVTLVDRDARVGVSHRVTFVCGGISAVKELTIAGGRPGDLTPSPYPVQRGVHAGEGGTVAGFDLKEIGLGAALIAGSVGAAYCLSRRRTGEDGG</sequence>